<accession>A0A5C5VAL3</accession>
<dbReference type="Proteomes" id="UP000316714">
    <property type="component" value="Unassembled WGS sequence"/>
</dbReference>
<evidence type="ECO:0000256" key="2">
    <source>
        <dbReference type="ARBA" id="ARBA00005811"/>
    </source>
</evidence>
<gene>
    <name evidence="10" type="ORF">KOR34_05400</name>
</gene>
<feature type="transmembrane region" description="Helical" evidence="9">
    <location>
        <begin position="35"/>
        <end position="52"/>
    </location>
</feature>
<organism evidence="10 11">
    <name type="scientific">Posidoniimonas corsicana</name>
    <dbReference type="NCBI Taxonomy" id="1938618"/>
    <lineage>
        <taxon>Bacteria</taxon>
        <taxon>Pseudomonadati</taxon>
        <taxon>Planctomycetota</taxon>
        <taxon>Planctomycetia</taxon>
        <taxon>Pirellulales</taxon>
        <taxon>Lacipirellulaceae</taxon>
        <taxon>Posidoniimonas</taxon>
    </lineage>
</organism>
<dbReference type="InterPro" id="IPR003400">
    <property type="entry name" value="ExbD"/>
</dbReference>
<proteinExistence type="inferred from homology"/>
<dbReference type="Pfam" id="PF02472">
    <property type="entry name" value="ExbD"/>
    <property type="match status" value="1"/>
</dbReference>
<dbReference type="AlphaFoldDB" id="A0A5C5VAL3"/>
<dbReference type="OrthoDB" id="9793581at2"/>
<evidence type="ECO:0000256" key="5">
    <source>
        <dbReference type="ARBA" id="ARBA00022989"/>
    </source>
</evidence>
<keyword evidence="5 9" id="KW-1133">Transmembrane helix</keyword>
<evidence type="ECO:0000256" key="4">
    <source>
        <dbReference type="ARBA" id="ARBA00022692"/>
    </source>
</evidence>
<dbReference type="PANTHER" id="PTHR30558">
    <property type="entry name" value="EXBD MEMBRANE COMPONENT OF PMF-DRIVEN MACROMOLECULE IMPORT SYSTEM"/>
    <property type="match status" value="1"/>
</dbReference>
<name>A0A5C5VAL3_9BACT</name>
<keyword evidence="4 7" id="KW-0812">Transmembrane</keyword>
<keyword evidence="6 9" id="KW-0472">Membrane</keyword>
<reference evidence="10 11" key="1">
    <citation type="submission" date="2019-02" db="EMBL/GenBank/DDBJ databases">
        <title>Deep-cultivation of Planctomycetes and their phenomic and genomic characterization uncovers novel biology.</title>
        <authorList>
            <person name="Wiegand S."/>
            <person name="Jogler M."/>
            <person name="Boedeker C."/>
            <person name="Pinto D."/>
            <person name="Vollmers J."/>
            <person name="Rivas-Marin E."/>
            <person name="Kohn T."/>
            <person name="Peeters S.H."/>
            <person name="Heuer A."/>
            <person name="Rast P."/>
            <person name="Oberbeckmann S."/>
            <person name="Bunk B."/>
            <person name="Jeske O."/>
            <person name="Meyerdierks A."/>
            <person name="Storesund J.E."/>
            <person name="Kallscheuer N."/>
            <person name="Luecker S."/>
            <person name="Lage O.M."/>
            <person name="Pohl T."/>
            <person name="Merkel B.J."/>
            <person name="Hornburger P."/>
            <person name="Mueller R.-W."/>
            <person name="Bruemmer F."/>
            <person name="Labrenz M."/>
            <person name="Spormann A.M."/>
            <person name="Op Den Camp H."/>
            <person name="Overmann J."/>
            <person name="Amann R."/>
            <person name="Jetten M.S.M."/>
            <person name="Mascher T."/>
            <person name="Medema M.H."/>
            <person name="Devos D.P."/>
            <person name="Kaster A.-K."/>
            <person name="Ovreas L."/>
            <person name="Rohde M."/>
            <person name="Galperin M.Y."/>
            <person name="Jogler C."/>
        </authorList>
    </citation>
    <scope>NUCLEOTIDE SEQUENCE [LARGE SCALE GENOMIC DNA]</scope>
    <source>
        <strain evidence="10 11">KOR34</strain>
    </source>
</reference>
<comment type="subcellular location">
    <subcellularLocation>
        <location evidence="1">Cell membrane</location>
        <topology evidence="1">Single-pass membrane protein</topology>
    </subcellularLocation>
    <subcellularLocation>
        <location evidence="7">Cell membrane</location>
        <topology evidence="7">Single-pass type II membrane protein</topology>
    </subcellularLocation>
</comment>
<evidence type="ECO:0000256" key="3">
    <source>
        <dbReference type="ARBA" id="ARBA00022475"/>
    </source>
</evidence>
<evidence type="ECO:0000256" key="9">
    <source>
        <dbReference type="SAM" id="Phobius"/>
    </source>
</evidence>
<dbReference type="PANTHER" id="PTHR30558:SF3">
    <property type="entry name" value="BIOPOLYMER TRANSPORT PROTEIN EXBD-RELATED"/>
    <property type="match status" value="1"/>
</dbReference>
<evidence type="ECO:0000313" key="10">
    <source>
        <dbReference type="EMBL" id="TWT35646.1"/>
    </source>
</evidence>
<sequence length="166" mass="18016">MSTATPTEPQEELDDVAAGASLRRKRKDVDDEMDITPMIDITFLLLIFFLVASTPDKQTSIELPEAKSGSPVSQLTSTVFTIGDGGLDTAPVYQADGKIESARLPDDPAQRRDEVKDAVEAGFAETKTDVVIKGDKSIRYRDVDGLIKAISQVEGVKIHLAILEVQ</sequence>
<dbReference type="GO" id="GO:0022857">
    <property type="term" value="F:transmembrane transporter activity"/>
    <property type="evidence" value="ECO:0007669"/>
    <property type="project" value="InterPro"/>
</dbReference>
<keyword evidence="3" id="KW-1003">Cell membrane</keyword>
<keyword evidence="11" id="KW-1185">Reference proteome</keyword>
<evidence type="ECO:0000256" key="7">
    <source>
        <dbReference type="RuleBase" id="RU003879"/>
    </source>
</evidence>
<protein>
    <submittedName>
        <fullName evidence="10">Colicin uptake protein TolR</fullName>
    </submittedName>
</protein>
<comment type="similarity">
    <text evidence="2 7">Belongs to the ExbD/TolR family.</text>
</comment>
<dbReference type="RefSeq" id="WP_146561975.1">
    <property type="nucleotide sequence ID" value="NZ_SIHJ01000001.1"/>
</dbReference>
<evidence type="ECO:0000256" key="8">
    <source>
        <dbReference type="SAM" id="MobiDB-lite"/>
    </source>
</evidence>
<evidence type="ECO:0000256" key="1">
    <source>
        <dbReference type="ARBA" id="ARBA00004162"/>
    </source>
</evidence>
<dbReference type="GO" id="GO:0005886">
    <property type="term" value="C:plasma membrane"/>
    <property type="evidence" value="ECO:0007669"/>
    <property type="project" value="UniProtKB-SubCell"/>
</dbReference>
<keyword evidence="7" id="KW-0653">Protein transport</keyword>
<evidence type="ECO:0000313" key="11">
    <source>
        <dbReference type="Proteomes" id="UP000316714"/>
    </source>
</evidence>
<evidence type="ECO:0000256" key="6">
    <source>
        <dbReference type="ARBA" id="ARBA00023136"/>
    </source>
</evidence>
<feature type="region of interest" description="Disordered" evidence="8">
    <location>
        <begin position="1"/>
        <end position="27"/>
    </location>
</feature>
<dbReference type="GO" id="GO:0015031">
    <property type="term" value="P:protein transport"/>
    <property type="evidence" value="ECO:0007669"/>
    <property type="project" value="UniProtKB-KW"/>
</dbReference>
<comment type="caution">
    <text evidence="10">The sequence shown here is derived from an EMBL/GenBank/DDBJ whole genome shotgun (WGS) entry which is preliminary data.</text>
</comment>
<dbReference type="EMBL" id="SIHJ01000001">
    <property type="protein sequence ID" value="TWT35646.1"/>
    <property type="molecule type" value="Genomic_DNA"/>
</dbReference>
<keyword evidence="7" id="KW-0813">Transport</keyword>